<dbReference type="Pfam" id="PF02466">
    <property type="entry name" value="Tim17"/>
    <property type="match status" value="1"/>
</dbReference>
<dbReference type="GO" id="GO:0030943">
    <property type="term" value="F:mitochondrion targeting sequence binding"/>
    <property type="evidence" value="ECO:0007669"/>
    <property type="project" value="TreeGrafter"/>
</dbReference>
<evidence type="ECO:0000256" key="9">
    <source>
        <dbReference type="RuleBase" id="RU367038"/>
    </source>
</evidence>
<keyword evidence="6 9" id="KW-0496">Mitochondrion</keyword>
<accession>A0A6P6YF03</accession>
<keyword evidence="5 9" id="KW-1133">Transmembrane helix</keyword>
<dbReference type="GO" id="GO:0045039">
    <property type="term" value="P:protein insertion into mitochondrial inner membrane"/>
    <property type="evidence" value="ECO:0007669"/>
    <property type="project" value="UniProtKB-UniRule"/>
</dbReference>
<keyword evidence="7 9" id="KW-0472">Membrane</keyword>
<comment type="subunit">
    <text evidence="9">Component of the TIM22 complex.</text>
</comment>
<evidence type="ECO:0000256" key="8">
    <source>
        <dbReference type="ARBA" id="ARBA00024713"/>
    </source>
</evidence>
<dbReference type="InterPro" id="IPR039175">
    <property type="entry name" value="TIM22"/>
</dbReference>
<keyword evidence="9" id="KW-0811">Translocation</keyword>
<feature type="transmembrane region" description="Helical" evidence="9">
    <location>
        <begin position="229"/>
        <end position="247"/>
    </location>
</feature>
<feature type="transmembrane region" description="Helical" evidence="9">
    <location>
        <begin position="126"/>
        <end position="149"/>
    </location>
</feature>
<name>A0A6P6YF03_DERPT</name>
<keyword evidence="9" id="KW-0813">Transport</keyword>
<dbReference type="AlphaFoldDB" id="A0A6P6YF03"/>
<dbReference type="Proteomes" id="UP000515146">
    <property type="component" value="Unplaced"/>
</dbReference>
<evidence type="ECO:0000256" key="3">
    <source>
        <dbReference type="ARBA" id="ARBA00022692"/>
    </source>
</evidence>
<dbReference type="KEGG" id="dpte:113797202"/>
<protein>
    <recommendedName>
        <fullName evidence="9">Mitochondrial import inner membrane translocase subunit TIM22</fullName>
    </recommendedName>
</protein>
<keyword evidence="10" id="KW-1185">Reference proteome</keyword>
<proteinExistence type="inferred from homology"/>
<comment type="function">
    <text evidence="8 9">Essential core component of the TIM22 complex, a complex that mediates the import and insertion of multi-pass transmembrane proteins into the mitochondrial inner membrane. In the TIM22 complex, it constitutes the voltage-activated and signal-gated channel. Forms a twin-pore translocase that uses the membrane potential as external driving force in 2 voltage-dependent steps.</text>
</comment>
<evidence type="ECO:0000256" key="7">
    <source>
        <dbReference type="ARBA" id="ARBA00023136"/>
    </source>
</evidence>
<dbReference type="PANTHER" id="PTHR14110:SF0">
    <property type="entry name" value="MITOCHONDRIAL IMPORT INNER MEMBRANE TRANSLOCASE SUBUNIT TIM22"/>
    <property type="match status" value="1"/>
</dbReference>
<comment type="similarity">
    <text evidence="2 9">Belongs to the Tim17/Tim22/Tim23 family.</text>
</comment>
<evidence type="ECO:0000256" key="6">
    <source>
        <dbReference type="ARBA" id="ARBA00023128"/>
    </source>
</evidence>
<keyword evidence="9" id="KW-0653">Protein transport</keyword>
<keyword evidence="4 9" id="KW-0999">Mitochondrion inner membrane</keyword>
<dbReference type="GO" id="GO:0008320">
    <property type="term" value="F:protein transmembrane transporter activity"/>
    <property type="evidence" value="ECO:0007669"/>
    <property type="project" value="UniProtKB-UniRule"/>
</dbReference>
<reference evidence="11" key="1">
    <citation type="submission" date="2025-08" db="UniProtKB">
        <authorList>
            <consortium name="RefSeq"/>
        </authorList>
    </citation>
    <scope>IDENTIFICATION</scope>
    <source>
        <strain evidence="11">Airmid</strain>
    </source>
</reference>
<keyword evidence="3 9" id="KW-0812">Transmembrane</keyword>
<comment type="subcellular location">
    <subcellularLocation>
        <location evidence="1 9">Mitochondrion inner membrane</location>
        <topology evidence="1 9">Multi-pass membrane protein</topology>
    </subcellularLocation>
</comment>
<evidence type="ECO:0000256" key="1">
    <source>
        <dbReference type="ARBA" id="ARBA00004448"/>
    </source>
</evidence>
<evidence type="ECO:0000313" key="10">
    <source>
        <dbReference type="Proteomes" id="UP000515146"/>
    </source>
</evidence>
<evidence type="ECO:0000313" key="11">
    <source>
        <dbReference type="RefSeq" id="XP_027203349.1"/>
    </source>
</evidence>
<dbReference type="InParanoid" id="A0A6P6YF03"/>
<dbReference type="OrthoDB" id="75343at2759"/>
<dbReference type="RefSeq" id="XP_027203349.1">
    <property type="nucleotide sequence ID" value="XM_027347548.1"/>
</dbReference>
<organism evidence="10 11">
    <name type="scientific">Dermatophagoides pteronyssinus</name>
    <name type="common">European house dust mite</name>
    <dbReference type="NCBI Taxonomy" id="6956"/>
    <lineage>
        <taxon>Eukaryota</taxon>
        <taxon>Metazoa</taxon>
        <taxon>Ecdysozoa</taxon>
        <taxon>Arthropoda</taxon>
        <taxon>Chelicerata</taxon>
        <taxon>Arachnida</taxon>
        <taxon>Acari</taxon>
        <taxon>Acariformes</taxon>
        <taxon>Sarcoptiformes</taxon>
        <taxon>Astigmata</taxon>
        <taxon>Psoroptidia</taxon>
        <taxon>Analgoidea</taxon>
        <taxon>Pyroglyphidae</taxon>
        <taxon>Dermatophagoidinae</taxon>
        <taxon>Dermatophagoides</taxon>
    </lineage>
</organism>
<sequence>MKRKINKKIPEIQVHTYITRIIIDSIVRYVRINACALWPADSNLNFFFQRKKFKFYPIKMSLNNNNNSSNGGQQQEPSISFSELRDALIGPERRYRENMLVPNGYLGAEPLKPDNQRMVENFFESCVFKTTLSCVAGFGLGAAIGLFTASVGPELAPLNAPKQTVREVLREMKSKSMSYAKNFAMLGAMFSATECAIESYRAKKDWKNGTMAGGVVGGMLGLRAGIKGGLLGAAGFAAFSTLIEYYLD</sequence>
<evidence type="ECO:0000256" key="2">
    <source>
        <dbReference type="ARBA" id="ARBA00008444"/>
    </source>
</evidence>
<evidence type="ECO:0000256" key="4">
    <source>
        <dbReference type="ARBA" id="ARBA00022792"/>
    </source>
</evidence>
<dbReference type="GO" id="GO:0042721">
    <property type="term" value="C:TIM22 mitochondrial import inner membrane insertion complex"/>
    <property type="evidence" value="ECO:0007669"/>
    <property type="project" value="UniProtKB-UniRule"/>
</dbReference>
<gene>
    <name evidence="11" type="primary">LOC113797202</name>
</gene>
<evidence type="ECO:0000256" key="5">
    <source>
        <dbReference type="ARBA" id="ARBA00022989"/>
    </source>
</evidence>
<dbReference type="OMA" id="INACALW"/>
<dbReference type="PANTHER" id="PTHR14110">
    <property type="entry name" value="MITOCHONDRIAL IMPORT INNER MEMBRANE TRANSLOCASE SUBUNIT TIM22"/>
    <property type="match status" value="1"/>
</dbReference>